<comment type="caution">
    <text evidence="1">The sequence shown here is derived from an EMBL/GenBank/DDBJ whole genome shotgun (WGS) entry which is preliminary data.</text>
</comment>
<keyword evidence="3" id="KW-1185">Reference proteome</keyword>
<dbReference type="Proteomes" id="UP000499080">
    <property type="component" value="Unassembled WGS sequence"/>
</dbReference>
<evidence type="ECO:0000313" key="1">
    <source>
        <dbReference type="EMBL" id="GBO00180.1"/>
    </source>
</evidence>
<accession>A0A4Y2TLC1</accession>
<name>A0A4Y2TLC1_ARAVE</name>
<dbReference type="AlphaFoldDB" id="A0A4Y2TLC1"/>
<organism evidence="1 3">
    <name type="scientific">Araneus ventricosus</name>
    <name type="common">Orbweaver spider</name>
    <name type="synonym">Epeira ventricosa</name>
    <dbReference type="NCBI Taxonomy" id="182803"/>
    <lineage>
        <taxon>Eukaryota</taxon>
        <taxon>Metazoa</taxon>
        <taxon>Ecdysozoa</taxon>
        <taxon>Arthropoda</taxon>
        <taxon>Chelicerata</taxon>
        <taxon>Arachnida</taxon>
        <taxon>Araneae</taxon>
        <taxon>Araneomorphae</taxon>
        <taxon>Entelegynae</taxon>
        <taxon>Araneoidea</taxon>
        <taxon>Araneidae</taxon>
        <taxon>Araneus</taxon>
    </lineage>
</organism>
<evidence type="ECO:0000313" key="3">
    <source>
        <dbReference type="Proteomes" id="UP000499080"/>
    </source>
</evidence>
<sequence>MLVQKTWHFDERHSRRQPDTFTEVILELTLYSVPSTLHYIYHRDNNLTLYLTESILCLEKHQRKDKIDLQMIHPVSSLISSKIGVVSTRFAMSFLPIVKTEMQVYYSDRESMTLTGISGFEMLLFSTKGKFCQR</sequence>
<reference evidence="1 3" key="1">
    <citation type="journal article" date="2019" name="Sci. Rep.">
        <title>Orb-weaving spider Araneus ventricosus genome elucidates the spidroin gene catalogue.</title>
        <authorList>
            <person name="Kono N."/>
            <person name="Nakamura H."/>
            <person name="Ohtoshi R."/>
            <person name="Moran D.A.P."/>
            <person name="Shinohara A."/>
            <person name="Yoshida Y."/>
            <person name="Fujiwara M."/>
            <person name="Mori M."/>
            <person name="Tomita M."/>
            <person name="Arakawa K."/>
        </authorList>
    </citation>
    <scope>NUCLEOTIDE SEQUENCE [LARGE SCALE GENOMIC DNA]</scope>
</reference>
<protein>
    <submittedName>
        <fullName evidence="1">Uncharacterized protein</fullName>
    </submittedName>
</protein>
<evidence type="ECO:0000313" key="2">
    <source>
        <dbReference type="EMBL" id="GBO00248.1"/>
    </source>
</evidence>
<gene>
    <name evidence="2" type="ORF">AVEN_152467_1</name>
    <name evidence="1" type="ORF">AVEN_215667_1</name>
</gene>
<dbReference type="EMBL" id="BGPR01028795">
    <property type="protein sequence ID" value="GBO00180.1"/>
    <property type="molecule type" value="Genomic_DNA"/>
</dbReference>
<dbReference type="EMBL" id="BGPR01028828">
    <property type="protein sequence ID" value="GBO00248.1"/>
    <property type="molecule type" value="Genomic_DNA"/>
</dbReference>
<proteinExistence type="predicted"/>